<name>A0A5C6BGQ8_9BACT</name>
<dbReference type="AlphaFoldDB" id="A0A5C6BGQ8"/>
<organism evidence="1 2">
    <name type="scientific">Allorhodopirellula heiligendammensis</name>
    <dbReference type="NCBI Taxonomy" id="2714739"/>
    <lineage>
        <taxon>Bacteria</taxon>
        <taxon>Pseudomonadati</taxon>
        <taxon>Planctomycetota</taxon>
        <taxon>Planctomycetia</taxon>
        <taxon>Pirellulales</taxon>
        <taxon>Pirellulaceae</taxon>
        <taxon>Allorhodopirellula</taxon>
    </lineage>
</organism>
<gene>
    <name evidence="1" type="ORF">Poly21_48080</name>
</gene>
<proteinExistence type="predicted"/>
<evidence type="ECO:0000313" key="2">
    <source>
        <dbReference type="Proteomes" id="UP000319908"/>
    </source>
</evidence>
<keyword evidence="2" id="KW-1185">Reference proteome</keyword>
<comment type="caution">
    <text evidence="1">The sequence shown here is derived from an EMBL/GenBank/DDBJ whole genome shotgun (WGS) entry which is preliminary data.</text>
</comment>
<dbReference type="Proteomes" id="UP000319908">
    <property type="component" value="Unassembled WGS sequence"/>
</dbReference>
<accession>A0A5C6BGQ8</accession>
<dbReference type="EMBL" id="SJPU01000003">
    <property type="protein sequence ID" value="TWU10902.1"/>
    <property type="molecule type" value="Genomic_DNA"/>
</dbReference>
<reference evidence="1 2" key="1">
    <citation type="journal article" date="2020" name="Antonie Van Leeuwenhoek">
        <title>Rhodopirellula heiligendammensis sp. nov., Rhodopirellula pilleata sp. nov., and Rhodopirellula solitaria sp. nov. isolated from natural or artificial marine surfaces in Northern Germany and California, USA, and emended description of the genus Rhodopirellula.</title>
        <authorList>
            <person name="Kallscheuer N."/>
            <person name="Wiegand S."/>
            <person name="Jogler M."/>
            <person name="Boedeker C."/>
            <person name="Peeters S.H."/>
            <person name="Rast P."/>
            <person name="Heuer A."/>
            <person name="Jetten M.S.M."/>
            <person name="Rohde M."/>
            <person name="Jogler C."/>
        </authorList>
    </citation>
    <scope>NUCLEOTIDE SEQUENCE [LARGE SCALE GENOMIC DNA]</scope>
    <source>
        <strain evidence="1 2">Poly21</strain>
    </source>
</reference>
<protein>
    <submittedName>
        <fullName evidence="1">Uncharacterized protein</fullName>
    </submittedName>
</protein>
<sequence>MWAFTKKNGQLVRTYSPRKITRLAADLISTSCTGVRRRFSRNGRVIHAMVQGIRIDPGHVLSRWFAMDTRGCVSGANAVKDCYPATPSDDGDCEPDTARSGFTILVMYVLY</sequence>
<evidence type="ECO:0000313" key="1">
    <source>
        <dbReference type="EMBL" id="TWU10902.1"/>
    </source>
</evidence>